<dbReference type="Gene3D" id="3.40.50.720">
    <property type="entry name" value="NAD(P)-binding Rossmann-like Domain"/>
    <property type="match status" value="1"/>
</dbReference>
<evidence type="ECO:0000256" key="1">
    <source>
        <dbReference type="ARBA" id="ARBA00001957"/>
    </source>
</evidence>
<evidence type="ECO:0000256" key="7">
    <source>
        <dbReference type="ARBA" id="ARBA00022737"/>
    </source>
</evidence>
<dbReference type="InterPro" id="IPR010037">
    <property type="entry name" value="FkbH_domain"/>
</dbReference>
<dbReference type="PANTHER" id="PTHR45527">
    <property type="entry name" value="NONRIBOSOMAL PEPTIDE SYNTHETASE"/>
    <property type="match status" value="1"/>
</dbReference>
<accession>A0A1V4HIA7</accession>
<feature type="domain" description="VOC" evidence="12">
    <location>
        <begin position="3652"/>
        <end position="3779"/>
    </location>
</feature>
<dbReference type="InterPro" id="IPR020845">
    <property type="entry name" value="AMP-binding_CS"/>
</dbReference>
<dbReference type="PROSITE" id="PS50075">
    <property type="entry name" value="CARRIER"/>
    <property type="match status" value="3"/>
</dbReference>
<evidence type="ECO:0000256" key="3">
    <source>
        <dbReference type="ARBA" id="ARBA00006484"/>
    </source>
</evidence>
<feature type="compositionally biased region" description="Basic and acidic residues" evidence="10">
    <location>
        <begin position="4029"/>
        <end position="4038"/>
    </location>
</feature>
<dbReference type="GO" id="GO:0016874">
    <property type="term" value="F:ligase activity"/>
    <property type="evidence" value="ECO:0007669"/>
    <property type="project" value="UniProtKB-KW"/>
</dbReference>
<dbReference type="Pfam" id="PF00501">
    <property type="entry name" value="AMP-binding"/>
    <property type="match status" value="2"/>
</dbReference>
<dbReference type="RefSeq" id="WP_079414400.1">
    <property type="nucleotide sequence ID" value="NZ_MBTG01000017.1"/>
</dbReference>
<sequence>MSTSQKLDSKNVQDIIALSPLQEGMLFHHLEDPQSDRYFEQLCLHLAGGVKEEWVNAAWNEVVRANEMLRTTFRWDKVEQPIQIILKDRKFEVAIVETDDLEAVKRLDRERKFDLNEIPFRVTLVRLPDEKYALLISNHHILFDGWSTGILLREFLDAYHRLSNGLTLQLPEKTSYKSFIQYLQRQSKERQKAFWLRYFEEFHAPSIIKVTNGMTTDAGIKTVELTVLAEQFAQMEAFCFAQNITLASLLYTAWGLLLQRYTNSHDVVFGTIVSGREARVDGIEEMVGLFINTLPLRLKSTGATSVRTALGQVAQDLQERGEFMSSSLTEIKSYSGAKHHESLFNSIVILENYPLDKLLTEGQEGLNIESYSMFEQTNFDLTLNLVADERLHAVLSFSSELYTEGFAGTMLQHLAGLLTQIVDSAGQVNIKELVLVGEEELQRLASFNDTKAPYYVQKTLPQVFEETVARYGDLEAVVSESGHLTFAQLNAKANQVARVLRAKGVTRDSNVGLMAERSLEMIVGIWAIVKAGGAYLPLDHKFPDDRLSYMLKDSQCSLLLTQAHLLERLAFDGEILNLDEDGLCTGDDSNLEVISQPNDLAYVIYTSGSTGLPKGTLIEQHSLINRLEWMQSHAAIGPGDTILQKTAYTFDVSVWELFWWAFQGARVAMLAPGAEKDPAALLQAIEIYGVTTMHFVPSMLQGFLDYISSTQQGSKLSQLRQVYASGEALGVHQVKRWYEMVPKHAQGTATRLINLYGPTEATIDVSYFDCTPDLHADRTPIGKPVHNTQLMVLSDDGQVQPIGVPGELYIAGVQLARGYLNRPELTADRYVAHPFVEGERVFRTGDLARWLPDGNLDFLGRIDHQVKVRGYRIELGEIEAALSAHGEIREAVALTTQEEDGAHRIYAYYVADRDLTTTELRAYLSLRLPDYMLPSAFTRVDSIPLTASGKTDRKALLMLETFVEDEFYIAPRTELETNVATQFARILGVAQIGIHANFFNSGGDSLRAIRLVSALNGKLGANVSLADLYEHDTVEKMAAKLMAPEAGEGQVLRAQVAEELDDLKGRLLPDFRPQSEVEDIYPLSAIENGMAFYYLKDTEKSVYYEQFVFRIRYQSFDLDRLNRAWTLLVDKHDILRTVFHMEDFERPMAVVYRELENDLEHFDLSDLNFEQQSAHVREYIAEDRRHLFDLSEHCPLWKLRTFQLDEGNVTFLFICHHALLDGWSINQLVIELHEIYKALENNETFVPKKLGITYKDSVIDELVETRNKENIRYWQQELAGYQRLDFSVKTGPDKPDQVERVTKVYHLERDLLVQLKKVAKTYNTSVKNVCFAGYLYLLNLISYENELVVGYLTNNRPVHEEGDRLLGCFLNTVPVRMEVPRGKSWREFVKQVDATLLQVKRHERMPLFEIANVIGEKSGDKNPIFDTLFNFMDFHILNDFSEEIVNESLEVDGHQDTNTLFDFMVDTTMGLMKLTLRYTSTVFGEGVDDKLCAYFVRFLGCVIENPESKMDRDSILLPDEREQVLFRFNDTQTPYASETLIHQLFEQHAIETPDALAVDDGRINLTYGELNARANQMAYVLREQGIEPNQFVGIYLTRSVEMIVSVLAVLKAGGAYVPLQTTLPQERLLHILRVLQVKSLITDLSVEGLQAQLPDLNHVLVPQEMDRTIPSDNLTLVNNSDDIAYTIFTSGSTGLPKGVVVKHQPVINLIEWVNGKFQVGQGDKLLFVTSLSFDLSVYDIFGILAAGATVRLSTEEEIGEPERLLDIIRTEGITFWDSAPQALMQLVPFFDGVDASKLRLVFLSGDWIPLKLPSQLQSHFPDVQVVGLGGATEATVWSNYFPVEQVGPRWNSIPYGKPIQNAMYYVLDADLKPCPVGVPGDLYIGGDVLAARYTDPELTVQKFLPSPFTAGEFIYKTGDSARWFADGNLEFLGRHDDQVKIRGFRIEIGEIESRLVKHDLITEAVVIARGERGDKYLVGYLVAAEQLDMQEVRAFLALALPSYMIPASLVQLERIPVSANGKVDKKALPEVDDFLLSAQEVVAPRNEMEEKLAAIWQGVLATHELFGVQTNYFEVGGNSLNAATLVSKIRKAFQTELSLQEFFRSPTIADLAQLLEEKVPGTTADDVSVLLPLVPVTESSYYPLSSAQTRVYILNQFDSVSTYYNANIVMQMDGGPVDPLRCESVFRQLVERHESLRTRFLFVNGQPVQQVIHASEVPVQVEVIEALGEDDVRLNAEIERFVRPFDLTRAPLFRVGLIRRATDSYLFVIDMNHIISDGASMAVLVREFLALYEGQALSDLRVQYKDYADWQNRLLETDELKRQEQYWLQKFKAGVPVLNLPTDEPRPELKTVEGRRLAFKADEELTSKLQGLAKQTNASLFMVLLAAYNVFLHKLTGQEEIVVGTAVANRNHEDLQDQIGVFVNTLALFNRPRREMSFLNFLAETSKHAFEAFENQDYPFDLLVERLELERDPSRSPLFDTLFILQNAYSTDVQTGSFTFTPYEYQTKTAKFDLFLEAWERQGDIEFNLEHATRLFKPETVEKMTQQFLYLLEEISRAPEQKLVELSLEAKQQRQMVSFTEQDILAFAKLSHDINPLHVDAEYARKTPYGGCLVHGVLGTLTVLQQHLNPGMQESLYLHSLKVRFNGPLKVGNVYESELCSTDGSQAKLAIFEHGETLFEIEVRYERVSRQRYSLNYASASLSSDVSDLEKDELATLSIAGQYSLNVSALVETFLLQSQLTSIIWTSYCIGMLAPGRQALFTGFEIDFLPHVPEKAQQAAAISYMVNTDQFDVQLGSLSVTGSIFASGTMLGNVRLESFVRPRPLQYGLEEFAAHGRIPSGRAFDGQVVVVTGASRGLGANLAKLFATQGAKVVLNYRSSVSEAQTIQDELVAADAEVMIVQGDITRHEDCRYLLTETLQRFGRVNLVVNNAFDFIVKRGWDTISFDEFQVSVSNALRMVFQMAKAFLPELERTAGTMLTISSEYVDMPEEGFVEYATAKSAIEGLIKSLSREFRHVKQAVIRPQKFLSDQTITNVSAQYLPSPLDVVADVYDFVTAIREAQGSYFLYERGQQSNTQVETTEGSSTNCSASTILAVAATFTADMIRPHVAWWGTQFGLELDVQFAPYNQIFQELLNDQSLLSTNKDVNALLVRFEDWIRDDVTSDDARCHNLEANYEQLTGILKQKTFQAPFLVALFPVSTHLGFSTEVLAKINQLNERWKAFIQELEYATLIDCTTLADEYQIQEVFDAKTDRDGHVPFTNDFSATVATAIVRKVIALKQPIFKVIALDCDNTLWRGVCGEEGALGVQVEAPYQYLQRFLLEKYNEGMILTLVSKNNEADVMEVFEKNPQMILKKEHIAAWRINWQAKSENVRELARELNVGVDSFGFLDDSAVETHEMMQNLPVVLALQLPEDADNIPAFLRQLWAFDRAKVTEEDRKRSAMYVTEHKRKELQANVLSLDHYLESLQLKVSFQPIEVNHIPRASQLTFRTNQFNLSTIRRTEEELTEWLQASDANGWIVEVADRFGDYGLVGVILAKEANESLEIDSFLLSCRVLGRKVEQAILVALRKFCLEKGLLSLKADFYPTAKNQPFLEFLKKAPWKETHRSKACTTYLTLVSDVSETLPAIEIYDGKLLLAEEKQEEKHQMFLAFDHIGVAVSDMDEAITKYQALGYQCGPVFEEETQSSKLVMCTKADSDNIELVAPIDESSPTLGILAKNGDNSPYHLCCRVQDAEAFLSSWQLEYQVVSDLLPVKIFGGKSVMFVYVKDVGLIELLEDAEFTKAPVVSEVAAIKTVTRMAVANLHAPQVFFQALGYSQVNDLQTADQRVRLSRPGSGVLELFVPTTVPAEREHFEVNGPHLYEVLQGEQESVREPVTQGNHEWRVTLLNEDRLLHRPYWLPLQHATGQKLASLPVYVGVATPENVEKPALVAYESPKNEMEKRLLELWENILHLSQKGITVGTKDNFFKVGGSSLALIQVSGKLQEEFGLDIPVVKMFQYPTIQALAAFLAQQMDGSAQAAAAQVETERTETMDKGKKTMKQTLQKLNRRPN</sequence>
<evidence type="ECO:0000256" key="5">
    <source>
        <dbReference type="ARBA" id="ARBA00022553"/>
    </source>
</evidence>
<dbReference type="Gene3D" id="3.40.50.980">
    <property type="match status" value="4"/>
</dbReference>
<dbReference type="EMBL" id="MBTG01000017">
    <property type="protein sequence ID" value="OPH56173.1"/>
    <property type="molecule type" value="Genomic_DNA"/>
</dbReference>
<dbReference type="PROSITE" id="PS51819">
    <property type="entry name" value="VOC"/>
    <property type="match status" value="1"/>
</dbReference>
<dbReference type="GO" id="GO:0043041">
    <property type="term" value="P:amino acid activation for nonribosomal peptide biosynthetic process"/>
    <property type="evidence" value="ECO:0007669"/>
    <property type="project" value="TreeGrafter"/>
</dbReference>
<evidence type="ECO:0000313" key="14">
    <source>
        <dbReference type="Proteomes" id="UP000190626"/>
    </source>
</evidence>
<proteinExistence type="inferred from homology"/>
<dbReference type="InterPro" id="IPR037523">
    <property type="entry name" value="VOC_core"/>
</dbReference>
<dbReference type="Proteomes" id="UP000190626">
    <property type="component" value="Unassembled WGS sequence"/>
</dbReference>
<dbReference type="Gene3D" id="2.30.38.10">
    <property type="entry name" value="Luciferase, Domain 3"/>
    <property type="match status" value="2"/>
</dbReference>
<evidence type="ECO:0000256" key="4">
    <source>
        <dbReference type="ARBA" id="ARBA00022450"/>
    </source>
</evidence>
<dbReference type="GO" id="GO:0006635">
    <property type="term" value="P:fatty acid beta-oxidation"/>
    <property type="evidence" value="ECO:0007669"/>
    <property type="project" value="UniProtKB-UniPathway"/>
</dbReference>
<keyword evidence="6" id="KW-0436">Ligase</keyword>
<dbReference type="Pfam" id="PF13669">
    <property type="entry name" value="Glyoxalase_4"/>
    <property type="match status" value="1"/>
</dbReference>
<dbReference type="Gene3D" id="1.10.1200.10">
    <property type="entry name" value="ACP-like"/>
    <property type="match status" value="1"/>
</dbReference>
<evidence type="ECO:0000256" key="8">
    <source>
        <dbReference type="ARBA" id="ARBA00023194"/>
    </source>
</evidence>
<dbReference type="InterPro" id="IPR029068">
    <property type="entry name" value="Glyas_Bleomycin-R_OHBP_Dase"/>
</dbReference>
<dbReference type="InterPro" id="IPR002347">
    <property type="entry name" value="SDR_fam"/>
</dbReference>
<dbReference type="Gene3D" id="3.10.180.10">
    <property type="entry name" value="2,3-Dihydroxybiphenyl 1,2-Dioxygenase, domain 1"/>
    <property type="match status" value="1"/>
</dbReference>
<dbReference type="InterPro" id="IPR010071">
    <property type="entry name" value="AA_adenyl_dom"/>
</dbReference>
<dbReference type="InterPro" id="IPR036291">
    <property type="entry name" value="NAD(P)-bd_dom_sf"/>
</dbReference>
<dbReference type="Pfam" id="PF00550">
    <property type="entry name" value="PP-binding"/>
    <property type="match status" value="3"/>
</dbReference>
<dbReference type="PROSITE" id="PS00012">
    <property type="entry name" value="PHOSPHOPANTETHEINE"/>
    <property type="match status" value="2"/>
</dbReference>
<dbReference type="Gene3D" id="3.30.559.30">
    <property type="entry name" value="Nonribosomal peptide synthetase, condensation domain"/>
    <property type="match status" value="3"/>
</dbReference>
<keyword evidence="7" id="KW-0677">Repeat</keyword>
<reference evidence="14" key="1">
    <citation type="submission" date="2016-07" db="EMBL/GenBank/DDBJ databases">
        <authorList>
            <person name="Florea S."/>
            <person name="Webb J.S."/>
            <person name="Jaromczyk J."/>
            <person name="Schardl C.L."/>
        </authorList>
    </citation>
    <scope>NUCLEOTIDE SEQUENCE [LARGE SCALE GENOMIC DNA]</scope>
    <source>
        <strain evidence="14">CY1</strain>
    </source>
</reference>
<dbReference type="InterPro" id="IPR029069">
    <property type="entry name" value="HotDog_dom_sf"/>
</dbReference>
<feature type="domain" description="Carrier" evidence="11">
    <location>
        <begin position="2043"/>
        <end position="2119"/>
    </location>
</feature>
<dbReference type="GO" id="GO:0004300">
    <property type="term" value="F:enoyl-CoA hydratase activity"/>
    <property type="evidence" value="ECO:0007669"/>
    <property type="project" value="UniProtKB-ARBA"/>
</dbReference>
<keyword evidence="5" id="KW-0597">Phosphoprotein</keyword>
<dbReference type="OrthoDB" id="9765680at2"/>
<dbReference type="PANTHER" id="PTHR45527:SF1">
    <property type="entry name" value="FATTY ACID SYNTHASE"/>
    <property type="match status" value="1"/>
</dbReference>
<dbReference type="PROSITE" id="PS00061">
    <property type="entry name" value="ADH_SHORT"/>
    <property type="match status" value="1"/>
</dbReference>
<dbReference type="SUPFAM" id="SSF47336">
    <property type="entry name" value="ACP-like"/>
    <property type="match status" value="3"/>
</dbReference>
<dbReference type="SUPFAM" id="SSF52777">
    <property type="entry name" value="CoA-dependent acyltransferases"/>
    <property type="match status" value="6"/>
</dbReference>
<dbReference type="SUPFAM" id="SSF54637">
    <property type="entry name" value="Thioesterase/thiol ester dehydrase-isomerase"/>
    <property type="match status" value="1"/>
</dbReference>
<dbReference type="FunFam" id="2.30.38.10:FF:000001">
    <property type="entry name" value="Non-ribosomal peptide synthetase PvdI"/>
    <property type="match status" value="1"/>
</dbReference>
<dbReference type="Gene3D" id="3.10.129.10">
    <property type="entry name" value="Hotdog Thioesterase"/>
    <property type="match status" value="1"/>
</dbReference>
<evidence type="ECO:0000256" key="10">
    <source>
        <dbReference type="SAM" id="MobiDB-lite"/>
    </source>
</evidence>
<evidence type="ECO:0008006" key="15">
    <source>
        <dbReference type="Google" id="ProtNLM"/>
    </source>
</evidence>
<keyword evidence="9" id="KW-0511">Multifunctional enzyme</keyword>
<gene>
    <name evidence="13" type="ORF">BC351_28805</name>
</gene>
<dbReference type="NCBIfam" id="TIGR01686">
    <property type="entry name" value="FkbH"/>
    <property type="match status" value="1"/>
</dbReference>
<evidence type="ECO:0000259" key="12">
    <source>
        <dbReference type="PROSITE" id="PS51819"/>
    </source>
</evidence>
<dbReference type="FunFam" id="3.40.50.980:FF:000001">
    <property type="entry name" value="Non-ribosomal peptide synthetase"/>
    <property type="match status" value="2"/>
</dbReference>
<dbReference type="InterPro" id="IPR036736">
    <property type="entry name" value="ACP-like_sf"/>
</dbReference>
<dbReference type="PROSITE" id="PS00455">
    <property type="entry name" value="AMP_BINDING"/>
    <property type="match status" value="1"/>
</dbReference>
<keyword evidence="14" id="KW-1185">Reference proteome</keyword>
<dbReference type="GO" id="GO:0044550">
    <property type="term" value="P:secondary metabolite biosynthetic process"/>
    <property type="evidence" value="ECO:0007669"/>
    <property type="project" value="UniProtKB-ARBA"/>
</dbReference>
<dbReference type="InterPro" id="IPR045851">
    <property type="entry name" value="AMP-bd_C_sf"/>
</dbReference>
<comment type="cofactor">
    <cofactor evidence="1">
        <name>pantetheine 4'-phosphate</name>
        <dbReference type="ChEBI" id="CHEBI:47942"/>
    </cofactor>
</comment>
<dbReference type="SUPFAM" id="SSF56801">
    <property type="entry name" value="Acetyl-CoA synthetase-like"/>
    <property type="match status" value="2"/>
</dbReference>
<protein>
    <recommendedName>
        <fullName evidence="15">Non-ribosomal peptide synthetase</fullName>
    </recommendedName>
</protein>
<dbReference type="InterPro" id="IPR036514">
    <property type="entry name" value="SGNH_hydro_sf"/>
</dbReference>
<keyword evidence="4" id="KW-0596">Phosphopantetheine</keyword>
<dbReference type="NCBIfam" id="NF003417">
    <property type="entry name" value="PRK04813.1"/>
    <property type="match status" value="2"/>
</dbReference>
<keyword evidence="8" id="KW-0045">Antibiotic biosynthesis</keyword>
<comment type="caution">
    <text evidence="13">The sequence shown here is derived from an EMBL/GenBank/DDBJ whole genome shotgun (WGS) entry which is preliminary data.</text>
</comment>
<dbReference type="InterPro" id="IPR020806">
    <property type="entry name" value="PKS_PP-bd"/>
</dbReference>
<dbReference type="SUPFAM" id="SSF54593">
    <property type="entry name" value="Glyoxalase/Bleomycin resistance protein/Dihydroxybiphenyl dioxygenase"/>
    <property type="match status" value="1"/>
</dbReference>
<dbReference type="InterPro" id="IPR000873">
    <property type="entry name" value="AMP-dep_synth/lig_dom"/>
</dbReference>
<dbReference type="Pfam" id="PF13193">
    <property type="entry name" value="AMP-binding_C"/>
    <property type="match status" value="2"/>
</dbReference>
<dbReference type="Pfam" id="PF00668">
    <property type="entry name" value="Condensation"/>
    <property type="match status" value="3"/>
</dbReference>
<evidence type="ECO:0000256" key="6">
    <source>
        <dbReference type="ARBA" id="ARBA00022598"/>
    </source>
</evidence>
<name>A0A1V4HIA7_9BACL</name>
<dbReference type="Gene3D" id="3.40.50.1110">
    <property type="entry name" value="SGNH hydrolase"/>
    <property type="match status" value="1"/>
</dbReference>
<dbReference type="CDD" id="cd05233">
    <property type="entry name" value="SDR_c"/>
    <property type="match status" value="1"/>
</dbReference>
<dbReference type="FunFam" id="3.40.50.12780:FF:000012">
    <property type="entry name" value="Non-ribosomal peptide synthetase"/>
    <property type="match status" value="2"/>
</dbReference>
<dbReference type="InterPro" id="IPR006162">
    <property type="entry name" value="Ppantetheine_attach_site"/>
</dbReference>
<dbReference type="Gene3D" id="3.40.50.1000">
    <property type="entry name" value="HAD superfamily/HAD-like"/>
    <property type="match status" value="1"/>
</dbReference>
<dbReference type="GO" id="GO:0005737">
    <property type="term" value="C:cytoplasm"/>
    <property type="evidence" value="ECO:0007669"/>
    <property type="project" value="TreeGrafter"/>
</dbReference>
<dbReference type="InterPro" id="IPR029058">
    <property type="entry name" value="AB_hydrolase_fold"/>
</dbReference>
<comment type="similarity">
    <text evidence="3">Belongs to the short-chain dehydrogenases/reductases (SDR) family.</text>
</comment>
<evidence type="ECO:0000256" key="2">
    <source>
        <dbReference type="ARBA" id="ARBA00006432"/>
    </source>
</evidence>
<dbReference type="FunFam" id="3.40.50.980:FF:000002">
    <property type="entry name" value="Enterobactin synthetase component F"/>
    <property type="match status" value="1"/>
</dbReference>
<dbReference type="InterPro" id="IPR001242">
    <property type="entry name" value="Condensation_dom"/>
</dbReference>
<dbReference type="CDD" id="cd19531">
    <property type="entry name" value="LCL_NRPS-like"/>
    <property type="match status" value="1"/>
</dbReference>
<dbReference type="PRINTS" id="PR00081">
    <property type="entry name" value="GDHRDH"/>
</dbReference>
<feature type="region of interest" description="Disordered" evidence="10">
    <location>
        <begin position="4029"/>
        <end position="4053"/>
    </location>
</feature>
<evidence type="ECO:0000313" key="13">
    <source>
        <dbReference type="EMBL" id="OPH56173.1"/>
    </source>
</evidence>
<dbReference type="InterPro" id="IPR010033">
    <property type="entry name" value="HAD_SF_ppase_IIIC"/>
</dbReference>
<dbReference type="Pfam" id="PF00106">
    <property type="entry name" value="adh_short"/>
    <property type="match status" value="1"/>
</dbReference>
<dbReference type="SMART" id="SM00823">
    <property type="entry name" value="PKS_PP"/>
    <property type="match status" value="3"/>
</dbReference>
<dbReference type="Gene3D" id="3.40.50.1820">
    <property type="entry name" value="alpha/beta hydrolase"/>
    <property type="match status" value="2"/>
</dbReference>
<dbReference type="CDD" id="cd05930">
    <property type="entry name" value="A_NRPS"/>
    <property type="match status" value="2"/>
</dbReference>
<dbReference type="InterPro" id="IPR023214">
    <property type="entry name" value="HAD_sf"/>
</dbReference>
<dbReference type="GO" id="GO:0031177">
    <property type="term" value="F:phosphopantetheine binding"/>
    <property type="evidence" value="ECO:0007669"/>
    <property type="project" value="InterPro"/>
</dbReference>
<dbReference type="UniPathway" id="UPA00659"/>
<dbReference type="GO" id="GO:0017000">
    <property type="term" value="P:antibiotic biosynthetic process"/>
    <property type="evidence" value="ECO:0007669"/>
    <property type="project" value="UniProtKB-KW"/>
</dbReference>
<dbReference type="InterPro" id="IPR023213">
    <property type="entry name" value="CAT-like_dom_sf"/>
</dbReference>
<dbReference type="Gene3D" id="3.30.559.10">
    <property type="entry name" value="Chloramphenicol acetyltransferase-like domain"/>
    <property type="match status" value="3"/>
</dbReference>
<evidence type="ECO:0000256" key="9">
    <source>
        <dbReference type="ARBA" id="ARBA00023268"/>
    </source>
</evidence>
<dbReference type="GO" id="GO:0008610">
    <property type="term" value="P:lipid biosynthetic process"/>
    <property type="evidence" value="ECO:0007669"/>
    <property type="project" value="UniProtKB-ARBA"/>
</dbReference>
<dbReference type="Gene3D" id="3.30.300.30">
    <property type="match status" value="2"/>
</dbReference>
<dbReference type="SUPFAM" id="SSF51735">
    <property type="entry name" value="NAD(P)-binding Rossmann-fold domains"/>
    <property type="match status" value="1"/>
</dbReference>
<dbReference type="NCBIfam" id="TIGR01681">
    <property type="entry name" value="HAD-SF-IIIC"/>
    <property type="match status" value="1"/>
</dbReference>
<dbReference type="FunFam" id="1.10.1200.10:FF:000005">
    <property type="entry name" value="Nonribosomal peptide synthetase 1"/>
    <property type="match status" value="1"/>
</dbReference>
<dbReference type="InterPro" id="IPR009081">
    <property type="entry name" value="PP-bd_ACP"/>
</dbReference>
<dbReference type="STRING" id="1469647.BC351_28805"/>
<dbReference type="NCBIfam" id="TIGR01733">
    <property type="entry name" value="AA-adenyl-dom"/>
    <property type="match status" value="2"/>
</dbReference>
<feature type="domain" description="Carrier" evidence="11">
    <location>
        <begin position="970"/>
        <end position="1045"/>
    </location>
</feature>
<organism evidence="13 14">
    <name type="scientific">Paenibacillus ferrarius</name>
    <dbReference type="NCBI Taxonomy" id="1469647"/>
    <lineage>
        <taxon>Bacteria</taxon>
        <taxon>Bacillati</taxon>
        <taxon>Bacillota</taxon>
        <taxon>Bacilli</taxon>
        <taxon>Bacillales</taxon>
        <taxon>Paenibacillaceae</taxon>
        <taxon>Paenibacillus</taxon>
    </lineage>
</organism>
<comment type="similarity">
    <text evidence="2">Belongs to the ATP-dependent AMP-binding enzyme family.</text>
</comment>
<dbReference type="InterPro" id="IPR025110">
    <property type="entry name" value="AMP-bd_C"/>
</dbReference>
<feature type="domain" description="Carrier" evidence="11">
    <location>
        <begin position="3936"/>
        <end position="4015"/>
    </location>
</feature>
<dbReference type="FunFam" id="3.30.300.30:FF:000010">
    <property type="entry name" value="Enterobactin synthetase component F"/>
    <property type="match status" value="1"/>
</dbReference>
<dbReference type="InterPro" id="IPR020904">
    <property type="entry name" value="Sc_DH/Rdtase_CS"/>
</dbReference>
<evidence type="ECO:0000259" key="11">
    <source>
        <dbReference type="PROSITE" id="PS50075"/>
    </source>
</evidence>